<sequence>MPHIVIEHSGHADFNAPSLMRALHDAAAATGVVQAADLKIRVIPYSDYLVAGARDSFCHVCVSMLEGRTPEQKVAVSEALRAAMVRLLPDTKSLSVDIRDMDAFAYKKRLKASD</sequence>
<dbReference type="SUPFAM" id="SSF55331">
    <property type="entry name" value="Tautomerase/MIF"/>
    <property type="match status" value="1"/>
</dbReference>
<dbReference type="RefSeq" id="WP_044414471.1">
    <property type="nucleotide sequence ID" value="NZ_JXXE01000379.1"/>
</dbReference>
<name>A0A0D7EH99_RHOPL</name>
<accession>A0A0D7EH99</accession>
<keyword evidence="1" id="KW-0413">Isomerase</keyword>
<dbReference type="InterPro" id="IPR014347">
    <property type="entry name" value="Tautomerase/MIF_sf"/>
</dbReference>
<dbReference type="PATRIC" id="fig|1076.23.peg.4237"/>
<evidence type="ECO:0000313" key="2">
    <source>
        <dbReference type="Proteomes" id="UP000032515"/>
    </source>
</evidence>
<evidence type="ECO:0000313" key="1">
    <source>
        <dbReference type="EMBL" id="KIZ40051.1"/>
    </source>
</evidence>
<dbReference type="Pfam" id="PF02962">
    <property type="entry name" value="CHMI"/>
    <property type="match status" value="1"/>
</dbReference>
<dbReference type="PANTHER" id="PTHR37950:SF1">
    <property type="entry name" value="4-HYDROXYPHENYLACETATE CATABOLISM PROTEIN"/>
    <property type="match status" value="1"/>
</dbReference>
<reference evidence="1 2" key="1">
    <citation type="submission" date="2014-11" db="EMBL/GenBank/DDBJ databases">
        <title>Genomics and ecophysiology of heterotrophic nitrogen fixing bacteria isolated from estuarine surface water.</title>
        <authorList>
            <person name="Bentzon-Tilia M."/>
            <person name="Severin I."/>
            <person name="Hansen L.H."/>
            <person name="Riemann L."/>
        </authorList>
    </citation>
    <scope>NUCLEOTIDE SEQUENCE [LARGE SCALE GENOMIC DNA]</scope>
    <source>
        <strain evidence="1 2">BAL398</strain>
    </source>
</reference>
<gene>
    <name evidence="1" type="ORF">OO17_18690</name>
</gene>
<dbReference type="PANTHER" id="PTHR37950">
    <property type="entry name" value="4-HYDROXYPHENYLACETATE CATABOLISM PROTEIN"/>
    <property type="match status" value="1"/>
</dbReference>
<proteinExistence type="predicted"/>
<dbReference type="EMBL" id="JXXE01000379">
    <property type="protein sequence ID" value="KIZ40051.1"/>
    <property type="molecule type" value="Genomic_DNA"/>
</dbReference>
<protein>
    <submittedName>
        <fullName evidence="1">5-carboxymethyl-2-hydroxymuconate isomerase</fullName>
    </submittedName>
</protein>
<dbReference type="InterPro" id="IPR004220">
    <property type="entry name" value="5-COMe_2-OHmuconate_Isoase"/>
</dbReference>
<dbReference type="AlphaFoldDB" id="A0A0D7EH99"/>
<comment type="caution">
    <text evidence="1">The sequence shown here is derived from an EMBL/GenBank/DDBJ whole genome shotgun (WGS) entry which is preliminary data.</text>
</comment>
<dbReference type="CDD" id="cd00580">
    <property type="entry name" value="CHMI"/>
    <property type="match status" value="1"/>
</dbReference>
<dbReference type="OrthoDB" id="9814215at2"/>
<dbReference type="Gene3D" id="3.30.429.10">
    <property type="entry name" value="Macrophage Migration Inhibitory Factor"/>
    <property type="match status" value="1"/>
</dbReference>
<dbReference type="Proteomes" id="UP000032515">
    <property type="component" value="Unassembled WGS sequence"/>
</dbReference>
<dbReference type="GO" id="GO:0008704">
    <property type="term" value="F:5-carboxymethyl-2-hydroxymuconate delta-isomerase activity"/>
    <property type="evidence" value="ECO:0007669"/>
    <property type="project" value="InterPro"/>
</dbReference>
<organism evidence="1 2">
    <name type="scientific">Rhodopseudomonas palustris</name>
    <dbReference type="NCBI Taxonomy" id="1076"/>
    <lineage>
        <taxon>Bacteria</taxon>
        <taxon>Pseudomonadati</taxon>
        <taxon>Pseudomonadota</taxon>
        <taxon>Alphaproteobacteria</taxon>
        <taxon>Hyphomicrobiales</taxon>
        <taxon>Nitrobacteraceae</taxon>
        <taxon>Rhodopseudomonas</taxon>
    </lineage>
</organism>